<dbReference type="Proteomes" id="UP000287969">
    <property type="component" value="Chromosome"/>
</dbReference>
<dbReference type="RefSeq" id="WP_083381951.1">
    <property type="nucleotide sequence ID" value="NZ_CP035282.1"/>
</dbReference>
<dbReference type="InterPro" id="IPR000644">
    <property type="entry name" value="CBS_dom"/>
</dbReference>
<dbReference type="SMART" id="SM00116">
    <property type="entry name" value="CBS"/>
    <property type="match status" value="2"/>
</dbReference>
<organism evidence="4 5">
    <name type="scientific">Acidilutibacter cellobiosedens</name>
    <dbReference type="NCBI Taxonomy" id="2507161"/>
    <lineage>
        <taxon>Bacteria</taxon>
        <taxon>Bacillati</taxon>
        <taxon>Bacillota</taxon>
        <taxon>Tissierellia</taxon>
        <taxon>Tissierellales</taxon>
        <taxon>Acidilutibacteraceae</taxon>
        <taxon>Acidilutibacter</taxon>
    </lineage>
</organism>
<proteinExistence type="predicted"/>
<dbReference type="CDD" id="cd04622">
    <property type="entry name" value="CBS_pair_HRP1_like"/>
    <property type="match status" value="1"/>
</dbReference>
<dbReference type="KEGG" id="spoa:EQM13_06215"/>
<sequence>MKVNDIMTSPAKSVRVNSTLGEVADEMKRLNVGSIPVCDDSNNLMGIVTDRDIVVKGISQGHNNGATVESVMTKNPITVSPETSIEEATNVMSHHQIRRLPVTDNGRLVGILALGDIAVSDHVADKAGDALSNISEPARPEM</sequence>
<dbReference type="AlphaFoldDB" id="A0A410QB78"/>
<dbReference type="InterPro" id="IPR051257">
    <property type="entry name" value="Diverse_CBS-Domain"/>
</dbReference>
<dbReference type="InterPro" id="IPR046342">
    <property type="entry name" value="CBS_dom_sf"/>
</dbReference>
<dbReference type="SUPFAM" id="SSF54631">
    <property type="entry name" value="CBS-domain pair"/>
    <property type="match status" value="1"/>
</dbReference>
<keyword evidence="5" id="KW-1185">Reference proteome</keyword>
<dbReference type="Gene3D" id="3.10.580.10">
    <property type="entry name" value="CBS-domain"/>
    <property type="match status" value="1"/>
</dbReference>
<keyword evidence="1 2" id="KW-0129">CBS domain</keyword>
<dbReference type="PANTHER" id="PTHR43080">
    <property type="entry name" value="CBS DOMAIN-CONTAINING PROTEIN CBSX3, MITOCHONDRIAL"/>
    <property type="match status" value="1"/>
</dbReference>
<evidence type="ECO:0000313" key="4">
    <source>
        <dbReference type="EMBL" id="QAT61207.1"/>
    </source>
</evidence>
<gene>
    <name evidence="4" type="ORF">EQM13_06215</name>
</gene>
<evidence type="ECO:0000259" key="3">
    <source>
        <dbReference type="PROSITE" id="PS51371"/>
    </source>
</evidence>
<feature type="domain" description="CBS" evidence="3">
    <location>
        <begin position="72"/>
        <end position="131"/>
    </location>
</feature>
<dbReference type="PANTHER" id="PTHR43080:SF2">
    <property type="entry name" value="CBS DOMAIN-CONTAINING PROTEIN"/>
    <property type="match status" value="1"/>
</dbReference>
<reference evidence="5" key="1">
    <citation type="submission" date="2019-01" db="EMBL/GenBank/DDBJ databases">
        <title>Draft genomes of a novel of Sporanaerobacter strains.</title>
        <authorList>
            <person name="Ma S."/>
        </authorList>
    </citation>
    <scope>NUCLEOTIDE SEQUENCE [LARGE SCALE GENOMIC DNA]</scope>
    <source>
        <strain evidence="5">NJN-17</strain>
    </source>
</reference>
<dbReference type="EMBL" id="CP035282">
    <property type="protein sequence ID" value="QAT61207.1"/>
    <property type="molecule type" value="Genomic_DNA"/>
</dbReference>
<protein>
    <submittedName>
        <fullName evidence="4">CBS domain-containing protein</fullName>
    </submittedName>
</protein>
<feature type="domain" description="CBS" evidence="3">
    <location>
        <begin position="7"/>
        <end position="67"/>
    </location>
</feature>
<name>A0A410QB78_9FIRM</name>
<dbReference type="OrthoDB" id="9802114at2"/>
<evidence type="ECO:0000256" key="2">
    <source>
        <dbReference type="PROSITE-ProRule" id="PRU00703"/>
    </source>
</evidence>
<dbReference type="PROSITE" id="PS51371">
    <property type="entry name" value="CBS"/>
    <property type="match status" value="2"/>
</dbReference>
<evidence type="ECO:0000256" key="1">
    <source>
        <dbReference type="ARBA" id="ARBA00023122"/>
    </source>
</evidence>
<accession>A0A410QB78</accession>
<dbReference type="Pfam" id="PF00571">
    <property type="entry name" value="CBS"/>
    <property type="match status" value="2"/>
</dbReference>
<evidence type="ECO:0000313" key="5">
    <source>
        <dbReference type="Proteomes" id="UP000287969"/>
    </source>
</evidence>